<proteinExistence type="predicted"/>
<accession>A0ABT9CFM0</accession>
<gene>
    <name evidence="2" type="ORF">Q5741_13250</name>
</gene>
<keyword evidence="3" id="KW-1185">Reference proteome</keyword>
<keyword evidence="1" id="KW-0812">Transmembrane</keyword>
<dbReference type="Proteomes" id="UP001240171">
    <property type="component" value="Unassembled WGS sequence"/>
</dbReference>
<feature type="transmembrane region" description="Helical" evidence="1">
    <location>
        <begin position="74"/>
        <end position="92"/>
    </location>
</feature>
<evidence type="ECO:0000313" key="2">
    <source>
        <dbReference type="EMBL" id="MDO7907373.1"/>
    </source>
</evidence>
<evidence type="ECO:0000313" key="3">
    <source>
        <dbReference type="Proteomes" id="UP001240171"/>
    </source>
</evidence>
<dbReference type="EMBL" id="JAUQTB010000007">
    <property type="protein sequence ID" value="MDO7907373.1"/>
    <property type="molecule type" value="Genomic_DNA"/>
</dbReference>
<sequence>MNRKRLPAMLRVLILAVLCLTQMFSCPILIQEDPTAVIVAESSSATSEVNVLRLEAQNKPVIRSNSTAMQKLTLTLRSLPLIFLLIPLIPLLRFPAPRLHFHPVIRLLKRRLFLEPIKYTSRFVA</sequence>
<dbReference type="RefSeq" id="WP_305024584.1">
    <property type="nucleotide sequence ID" value="NZ_JAUQTB010000007.1"/>
</dbReference>
<reference evidence="2 3" key="1">
    <citation type="submission" date="2023-07" db="EMBL/GenBank/DDBJ databases">
        <title>Paenibacillus sp. JX-17 nov. isolated from soil.</title>
        <authorList>
            <person name="Wan Y."/>
            <person name="Liu B."/>
        </authorList>
    </citation>
    <scope>NUCLEOTIDE SEQUENCE [LARGE SCALE GENOMIC DNA]</scope>
    <source>
        <strain evidence="2 3">JX-17</strain>
    </source>
</reference>
<protein>
    <submittedName>
        <fullName evidence="2">Uncharacterized protein</fullName>
    </submittedName>
</protein>
<comment type="caution">
    <text evidence="2">The sequence shown here is derived from an EMBL/GenBank/DDBJ whole genome shotgun (WGS) entry which is preliminary data.</text>
</comment>
<organism evidence="2 3">
    <name type="scientific">Paenibacillus lacisoli</name>
    <dbReference type="NCBI Taxonomy" id="3064525"/>
    <lineage>
        <taxon>Bacteria</taxon>
        <taxon>Bacillati</taxon>
        <taxon>Bacillota</taxon>
        <taxon>Bacilli</taxon>
        <taxon>Bacillales</taxon>
        <taxon>Paenibacillaceae</taxon>
        <taxon>Paenibacillus</taxon>
    </lineage>
</organism>
<name>A0ABT9CFM0_9BACL</name>
<keyword evidence="1" id="KW-1133">Transmembrane helix</keyword>
<keyword evidence="1" id="KW-0472">Membrane</keyword>
<evidence type="ECO:0000256" key="1">
    <source>
        <dbReference type="SAM" id="Phobius"/>
    </source>
</evidence>